<dbReference type="SUPFAM" id="SSF56112">
    <property type="entry name" value="Protein kinase-like (PK-like)"/>
    <property type="match status" value="1"/>
</dbReference>
<comment type="caution">
    <text evidence="2">The sequence shown here is derived from an EMBL/GenBank/DDBJ whole genome shotgun (WGS) entry which is preliminary data.</text>
</comment>
<dbReference type="Proteomes" id="UP000469545">
    <property type="component" value="Unassembled WGS sequence"/>
</dbReference>
<evidence type="ECO:0000259" key="1">
    <source>
        <dbReference type="Pfam" id="PF01636"/>
    </source>
</evidence>
<proteinExistence type="predicted"/>
<dbReference type="Gene3D" id="3.90.1200.10">
    <property type="match status" value="1"/>
</dbReference>
<reference evidence="2 3" key="1">
    <citation type="submission" date="2020-01" db="EMBL/GenBank/DDBJ databases">
        <title>Insect and environment-associated Actinomycetes.</title>
        <authorList>
            <person name="Currrie C."/>
            <person name="Chevrette M."/>
            <person name="Carlson C."/>
            <person name="Stubbendieck R."/>
            <person name="Wendt-Pienkowski E."/>
        </authorList>
    </citation>
    <scope>NUCLEOTIDE SEQUENCE [LARGE SCALE GENOMIC DNA]</scope>
    <source>
        <strain evidence="2 3">SID14172</strain>
    </source>
</reference>
<name>A0A6N9UMH6_9ACTN</name>
<dbReference type="PANTHER" id="PTHR40086:SF1">
    <property type="entry name" value="CELL CYCLE REGULATOR CCRZ"/>
    <property type="match status" value="1"/>
</dbReference>
<dbReference type="EMBL" id="JAAGMB010000282">
    <property type="protein sequence ID" value="NEB17383.1"/>
    <property type="molecule type" value="Genomic_DNA"/>
</dbReference>
<keyword evidence="3" id="KW-1185">Reference proteome</keyword>
<dbReference type="InterPro" id="IPR002575">
    <property type="entry name" value="Aminoglycoside_PTrfase"/>
</dbReference>
<evidence type="ECO:0000313" key="2">
    <source>
        <dbReference type="EMBL" id="NEB17383.1"/>
    </source>
</evidence>
<gene>
    <name evidence="2" type="ORF">G3I46_12810</name>
</gene>
<dbReference type="InterPro" id="IPR052077">
    <property type="entry name" value="CcrZ_PhaseVar_Mediator"/>
</dbReference>
<organism evidence="2 3">
    <name type="scientific">Streptomyces coelicoflavus</name>
    <dbReference type="NCBI Taxonomy" id="285562"/>
    <lineage>
        <taxon>Bacteria</taxon>
        <taxon>Bacillati</taxon>
        <taxon>Actinomycetota</taxon>
        <taxon>Actinomycetes</taxon>
        <taxon>Kitasatosporales</taxon>
        <taxon>Streptomycetaceae</taxon>
        <taxon>Streptomyces</taxon>
    </lineage>
</organism>
<sequence length="372" mass="41180">MSPETASPARLRAVEVSGDARTVEGPLRGYHHETYVVPLPAAAGEAGAAGSARWKCREPRSGLLWFDRRCFVSEERLLSALHGRITHVPDVFEFDGLHLQRFIEGRTLGTLHGAGRAVPPELVRQLVRLFGETAAVTWQTLPVERLCHPDDRPADGDSDGFMERLVCFTERRVYEDNLPRFGSLFAGLGLDDDGFTRLRKHVAGLRERPFCLLHADLHRENLIVDADRRLWTIDWELAMVGDPLYELATHLHLMRYPSRQLRQVVAGWRHAVEAARPGGTYGWRQDLDLLLGYKRAQSVFTDVVREAVSLGRAARSPGPEVALAAARLHGVLSAAAPPLGLESVPGPAEIGTALVRWGRAQPRDEGPPPGRP</sequence>
<dbReference type="PANTHER" id="PTHR40086">
    <property type="entry name" value="PHOSPHOTRANSFERASE YTMP-RELATED"/>
    <property type="match status" value="1"/>
</dbReference>
<accession>A0A6N9UMH6</accession>
<protein>
    <submittedName>
        <fullName evidence="2">Aminoglycoside phosphotransferase family protein</fullName>
    </submittedName>
</protein>
<feature type="domain" description="Aminoglycoside phosphotransferase" evidence="1">
    <location>
        <begin position="74"/>
        <end position="269"/>
    </location>
</feature>
<dbReference type="InterPro" id="IPR011009">
    <property type="entry name" value="Kinase-like_dom_sf"/>
</dbReference>
<dbReference type="Pfam" id="PF01636">
    <property type="entry name" value="APH"/>
    <property type="match status" value="1"/>
</dbReference>
<dbReference type="RefSeq" id="WP_164140202.1">
    <property type="nucleotide sequence ID" value="NZ_JAAGMB010000282.1"/>
</dbReference>
<keyword evidence="2" id="KW-0808">Transferase</keyword>
<dbReference type="AlphaFoldDB" id="A0A6N9UMH6"/>
<dbReference type="GO" id="GO:0016740">
    <property type="term" value="F:transferase activity"/>
    <property type="evidence" value="ECO:0007669"/>
    <property type="project" value="UniProtKB-KW"/>
</dbReference>
<evidence type="ECO:0000313" key="3">
    <source>
        <dbReference type="Proteomes" id="UP000469545"/>
    </source>
</evidence>